<evidence type="ECO:0000313" key="4">
    <source>
        <dbReference type="Proteomes" id="UP001447842"/>
    </source>
</evidence>
<dbReference type="PANTHER" id="PTHR30204">
    <property type="entry name" value="REDOX-CYCLING DRUG-SENSING TRANSCRIPTIONAL ACTIVATOR SOXR"/>
    <property type="match status" value="1"/>
</dbReference>
<dbReference type="Pfam" id="PF13411">
    <property type="entry name" value="MerR_1"/>
    <property type="match status" value="1"/>
</dbReference>
<feature type="domain" description="HTH merR-type" evidence="2">
    <location>
        <begin position="1"/>
        <end position="72"/>
    </location>
</feature>
<evidence type="ECO:0000259" key="2">
    <source>
        <dbReference type="PROSITE" id="PS50937"/>
    </source>
</evidence>
<evidence type="ECO:0000256" key="1">
    <source>
        <dbReference type="ARBA" id="ARBA00023125"/>
    </source>
</evidence>
<dbReference type="PANTHER" id="PTHR30204:SF93">
    <property type="entry name" value="HTH MERR-TYPE DOMAIN-CONTAINING PROTEIN"/>
    <property type="match status" value="1"/>
</dbReference>
<dbReference type="InterPro" id="IPR047057">
    <property type="entry name" value="MerR_fam"/>
</dbReference>
<protein>
    <submittedName>
        <fullName evidence="3">MerR family transcriptional regulator</fullName>
    </submittedName>
</protein>
<accession>A0ABZ3HA75</accession>
<dbReference type="Gene3D" id="1.10.1660.10">
    <property type="match status" value="1"/>
</dbReference>
<evidence type="ECO:0000313" key="3">
    <source>
        <dbReference type="EMBL" id="XAU15136.1"/>
    </source>
</evidence>
<dbReference type="SUPFAM" id="SSF46955">
    <property type="entry name" value="Putative DNA-binding domain"/>
    <property type="match status" value="1"/>
</dbReference>
<organism evidence="3 4">
    <name type="scientific">Sulfurimonas diazotrophicus</name>
    <dbReference type="NCBI Taxonomy" id="3131939"/>
    <lineage>
        <taxon>Bacteria</taxon>
        <taxon>Pseudomonadati</taxon>
        <taxon>Campylobacterota</taxon>
        <taxon>Epsilonproteobacteria</taxon>
        <taxon>Campylobacterales</taxon>
        <taxon>Sulfurimonadaceae</taxon>
        <taxon>Sulfurimonas</taxon>
    </lineage>
</organism>
<dbReference type="Proteomes" id="UP001447842">
    <property type="component" value="Chromosome"/>
</dbReference>
<dbReference type="SMART" id="SM00422">
    <property type="entry name" value="HTH_MERR"/>
    <property type="match status" value="1"/>
</dbReference>
<dbReference type="InterPro" id="IPR000551">
    <property type="entry name" value="MerR-type_HTH_dom"/>
</dbReference>
<proteinExistence type="predicted"/>
<name>A0ABZ3HA75_9BACT</name>
<dbReference type="RefSeq" id="WP_345972720.1">
    <property type="nucleotide sequence ID" value="NZ_CP147920.1"/>
</dbReference>
<dbReference type="PROSITE" id="PS50937">
    <property type="entry name" value="HTH_MERR_2"/>
    <property type="match status" value="1"/>
</dbReference>
<sequence length="230" mass="25949">MEYKISEVVAKTGVPKSTILYYIKEGLLPEARKLKPNVHRYNDEHVERLRYIRYMKEEVGSSIEQIKAALGNPNRSLSSSLSMIEPLMNTLSRVPADAEHYTEAEFVEAFELDAAVVRRLMETGILLPTGEADFTHKDAAIVNLVAAFESVGVAPDILKAYAEHARGLAVLERQMQQSLCNARTDDNFSTLWKILFETLFAAKPYLFDRNTYKVFVSALKAELNADETRS</sequence>
<reference evidence="3 4" key="1">
    <citation type="submission" date="2024-03" db="EMBL/GenBank/DDBJ databases">
        <title>Sulfurimonas sp. HSL3-1.</title>
        <authorList>
            <person name="Wang S."/>
        </authorList>
    </citation>
    <scope>NUCLEOTIDE SEQUENCE [LARGE SCALE GENOMIC DNA]</scope>
    <source>
        <strain evidence="3 4">HSL3-1</strain>
    </source>
</reference>
<keyword evidence="1" id="KW-0238">DNA-binding</keyword>
<dbReference type="CDD" id="cd04780">
    <property type="entry name" value="HTH_MerR-like_sg5"/>
    <property type="match status" value="1"/>
</dbReference>
<keyword evidence="4" id="KW-1185">Reference proteome</keyword>
<gene>
    <name evidence="3" type="ORF">WCY31_00185</name>
</gene>
<dbReference type="EMBL" id="CP147920">
    <property type="protein sequence ID" value="XAU15136.1"/>
    <property type="molecule type" value="Genomic_DNA"/>
</dbReference>
<dbReference type="InterPro" id="IPR009061">
    <property type="entry name" value="DNA-bd_dom_put_sf"/>
</dbReference>